<name>A0ABQ3XUF8_9ACTN</name>
<proteinExistence type="predicted"/>
<evidence type="ECO:0000313" key="2">
    <source>
        <dbReference type="EMBL" id="GID71376.1"/>
    </source>
</evidence>
<sequence>MTEPSIPEQRRLFPAATSAEEVPWARQATHHEPATTRTRRYVRDLPSWDPLPPGEILVNRHRRD</sequence>
<accession>A0ABQ3XUF8</accession>
<dbReference type="EMBL" id="BOMI01000001">
    <property type="protein sequence ID" value="GID71376.1"/>
    <property type="molecule type" value="Genomic_DNA"/>
</dbReference>
<evidence type="ECO:0000313" key="3">
    <source>
        <dbReference type="Proteomes" id="UP000609879"/>
    </source>
</evidence>
<organism evidence="2 3">
    <name type="scientific">Paractinoplanes deccanensis</name>
    <dbReference type="NCBI Taxonomy" id="113561"/>
    <lineage>
        <taxon>Bacteria</taxon>
        <taxon>Bacillati</taxon>
        <taxon>Actinomycetota</taxon>
        <taxon>Actinomycetes</taxon>
        <taxon>Micromonosporales</taxon>
        <taxon>Micromonosporaceae</taxon>
        <taxon>Paractinoplanes</taxon>
    </lineage>
</organism>
<comment type="caution">
    <text evidence="2">The sequence shown here is derived from an EMBL/GenBank/DDBJ whole genome shotgun (WGS) entry which is preliminary data.</text>
</comment>
<dbReference type="RefSeq" id="WP_203759229.1">
    <property type="nucleotide sequence ID" value="NZ_BAAABO010000004.1"/>
</dbReference>
<keyword evidence="3" id="KW-1185">Reference proteome</keyword>
<reference evidence="2 3" key="1">
    <citation type="submission" date="2021-01" db="EMBL/GenBank/DDBJ databases">
        <title>Whole genome shotgun sequence of Actinoplanes deccanensis NBRC 13994.</title>
        <authorList>
            <person name="Komaki H."/>
            <person name="Tamura T."/>
        </authorList>
    </citation>
    <scope>NUCLEOTIDE SEQUENCE [LARGE SCALE GENOMIC DNA]</scope>
    <source>
        <strain evidence="2 3">NBRC 13994</strain>
    </source>
</reference>
<evidence type="ECO:0000256" key="1">
    <source>
        <dbReference type="SAM" id="MobiDB-lite"/>
    </source>
</evidence>
<feature type="region of interest" description="Disordered" evidence="1">
    <location>
        <begin position="1"/>
        <end position="38"/>
    </location>
</feature>
<protein>
    <submittedName>
        <fullName evidence="2">Uncharacterized protein</fullName>
    </submittedName>
</protein>
<gene>
    <name evidence="2" type="ORF">Ade02nite_00170</name>
</gene>
<dbReference type="Proteomes" id="UP000609879">
    <property type="component" value="Unassembled WGS sequence"/>
</dbReference>